<dbReference type="Proteomes" id="UP000031666">
    <property type="component" value="Unassembled WGS sequence"/>
</dbReference>
<evidence type="ECO:0000313" key="2">
    <source>
        <dbReference type="EMBL" id="GAM73836.1"/>
    </source>
</evidence>
<accession>A0A0B8Q5M9</accession>
<proteinExistence type="predicted"/>
<gene>
    <name evidence="2" type="ORF">JCM19241_5032</name>
</gene>
<organism evidence="2 3">
    <name type="scientific">Vibrio ishigakensis</name>
    <dbReference type="NCBI Taxonomy" id="1481914"/>
    <lineage>
        <taxon>Bacteria</taxon>
        <taxon>Pseudomonadati</taxon>
        <taxon>Pseudomonadota</taxon>
        <taxon>Gammaproteobacteria</taxon>
        <taxon>Vibrionales</taxon>
        <taxon>Vibrionaceae</taxon>
        <taxon>Vibrio</taxon>
    </lineage>
</organism>
<evidence type="ECO:0000313" key="3">
    <source>
        <dbReference type="Proteomes" id="UP000031666"/>
    </source>
</evidence>
<dbReference type="AlphaFoldDB" id="A0A0B8Q5M9"/>
<feature type="coiled-coil region" evidence="1">
    <location>
        <begin position="160"/>
        <end position="225"/>
    </location>
</feature>
<dbReference type="STRING" id="1481914.JCM19241_5032"/>
<protein>
    <submittedName>
        <fullName evidence="2">Chromosome segregation protein SMC-like</fullName>
    </submittedName>
</protein>
<dbReference type="EMBL" id="BBSC01000002">
    <property type="protein sequence ID" value="GAM73836.1"/>
    <property type="molecule type" value="Genomic_DNA"/>
</dbReference>
<reference evidence="2 3" key="1">
    <citation type="submission" date="2015-01" db="EMBL/GenBank/DDBJ databases">
        <title>Vibrio sp. C94 JCM 19241 whole genome shotgun sequence.</title>
        <authorList>
            <person name="Sawabe T."/>
            <person name="Meirelles P."/>
            <person name="Feng G."/>
            <person name="Sayaka M."/>
            <person name="Hattori M."/>
            <person name="Ohkuma M."/>
        </authorList>
    </citation>
    <scope>NUCLEOTIDE SEQUENCE [LARGE SCALE GENOMIC DNA]</scope>
    <source>
        <strain evidence="3">JCM 19241</strain>
    </source>
</reference>
<name>A0A0B8Q5M9_9VIBR</name>
<keyword evidence="1" id="KW-0175">Coiled coil</keyword>
<comment type="caution">
    <text evidence="2">The sequence shown here is derived from an EMBL/GenBank/DDBJ whole genome shotgun (WGS) entry which is preliminary data.</text>
</comment>
<evidence type="ECO:0000256" key="1">
    <source>
        <dbReference type="SAM" id="Coils"/>
    </source>
</evidence>
<reference evidence="2 3" key="2">
    <citation type="submission" date="2015-01" db="EMBL/GenBank/DDBJ databases">
        <authorList>
            <consortium name="NBRP consortium"/>
            <person name="Sawabe T."/>
            <person name="Meirelles P."/>
            <person name="Feng G."/>
            <person name="Sayaka M."/>
            <person name="Hattori M."/>
            <person name="Ohkuma M."/>
        </authorList>
    </citation>
    <scope>NUCLEOTIDE SEQUENCE [LARGE SCALE GENOMIC DNA]</scope>
    <source>
        <strain evidence="3">JCM 19241</strain>
    </source>
</reference>
<sequence length="494" mass="56718">MQFNHVESLNYQHATNLHTDSVVNKLECKSGDLNSYVAAKIRELFGDYRCFNDISSFEKEAAKGLTKEGLIRQGVRRYRKDDRFNINDRGRWILGWNNEEKIVTLQSQIHDLETKIEDARQTEDQAAKSNTLNNQSIVLIQGLARVKFSDIDLLGACKRADDLAKQINKLESGNDKLKSLSDTIELINEEKRSIDQLIVDLTIEREKQESEKSNLEDLITEIDNKAFVIIPNEAQSALSELYGLNTDTATLSQVLQKDETVKESILDSLNTISTSIGKVEGSIRQRLERFVNRFPEVEAEQGLKADLAELSHFLNYYERITHEDIVRFKKKFEHLLNDTLINHVTGLRNKLAWARQTIEGRLEETNEALSTVDYNNGRYLKIDFNTIANKDAAQCKLMLKRVTEDLADISDAGKTRRFNEIKAFIDRFNSSEPADKTFIQNALDIRKQISFYAKEIDLIILKSMVQFMVQTVSYQGAKKKSLLRRSWPPLFVII</sequence>
<feature type="coiled-coil region" evidence="1">
    <location>
        <begin position="102"/>
        <end position="129"/>
    </location>
</feature>